<name>A0A9P0CGK9_9CUCU</name>
<accession>A0A9P0CGK9</accession>
<proteinExistence type="predicted"/>
<dbReference type="EMBL" id="OV651813">
    <property type="protein sequence ID" value="CAH1098799.1"/>
    <property type="molecule type" value="Genomic_DNA"/>
</dbReference>
<dbReference type="Proteomes" id="UP001153636">
    <property type="component" value="Chromosome 1"/>
</dbReference>
<organism evidence="2 3">
    <name type="scientific">Psylliodes chrysocephalus</name>
    <dbReference type="NCBI Taxonomy" id="3402493"/>
    <lineage>
        <taxon>Eukaryota</taxon>
        <taxon>Metazoa</taxon>
        <taxon>Ecdysozoa</taxon>
        <taxon>Arthropoda</taxon>
        <taxon>Hexapoda</taxon>
        <taxon>Insecta</taxon>
        <taxon>Pterygota</taxon>
        <taxon>Neoptera</taxon>
        <taxon>Endopterygota</taxon>
        <taxon>Coleoptera</taxon>
        <taxon>Polyphaga</taxon>
        <taxon>Cucujiformia</taxon>
        <taxon>Chrysomeloidea</taxon>
        <taxon>Chrysomelidae</taxon>
        <taxon>Galerucinae</taxon>
        <taxon>Alticini</taxon>
        <taxon>Psylliodes</taxon>
    </lineage>
</organism>
<feature type="compositionally biased region" description="Polar residues" evidence="1">
    <location>
        <begin position="103"/>
        <end position="116"/>
    </location>
</feature>
<dbReference type="OrthoDB" id="6740080at2759"/>
<feature type="region of interest" description="Disordered" evidence="1">
    <location>
        <begin position="103"/>
        <end position="165"/>
    </location>
</feature>
<gene>
    <name evidence="2" type="ORF">PSYICH_LOCUS45</name>
</gene>
<feature type="compositionally biased region" description="Basic and acidic residues" evidence="1">
    <location>
        <begin position="120"/>
        <end position="140"/>
    </location>
</feature>
<reference evidence="2" key="1">
    <citation type="submission" date="2022-01" db="EMBL/GenBank/DDBJ databases">
        <authorList>
            <person name="King R."/>
        </authorList>
    </citation>
    <scope>NUCLEOTIDE SEQUENCE</scope>
</reference>
<sequence>MFPVGRGHKLCELARQSVLSTGEHSSPKSTMSKATDNFNNTEIVTLRTVAGESVTSQNVPIILPPNTVGQYILQNITNKVEVENFSDQNSIIAGLQTSNTELNSDQILDENSSTGGSEYKPIHDSHTDESEYFSESHESDPVTDLAPNNHNINEGQKRRKLADPTQWKRNRNKKLRMERKPYIRFVDSVHACVERKLKNREIKLPCDYITITREARKNPAPYEAVNCEYSLFKNYSTPLRYSSIRPGRVSKDSVVVMDIRVIDYDPMGVIRVDHSNLELSDLPIRSKKFPPTENYPNLFTQRCTNPKSKWQHI</sequence>
<protein>
    <submittedName>
        <fullName evidence="2">Uncharacterized protein</fullName>
    </submittedName>
</protein>
<keyword evidence="3" id="KW-1185">Reference proteome</keyword>
<evidence type="ECO:0000256" key="1">
    <source>
        <dbReference type="SAM" id="MobiDB-lite"/>
    </source>
</evidence>
<evidence type="ECO:0000313" key="3">
    <source>
        <dbReference type="Proteomes" id="UP001153636"/>
    </source>
</evidence>
<evidence type="ECO:0000313" key="2">
    <source>
        <dbReference type="EMBL" id="CAH1098799.1"/>
    </source>
</evidence>
<dbReference type="AlphaFoldDB" id="A0A9P0CGK9"/>